<dbReference type="GO" id="GO:0009159">
    <property type="term" value="P:deoxyribonucleoside monophosphate catabolic process"/>
    <property type="evidence" value="ECO:0007669"/>
    <property type="project" value="UniProtKB-ARBA"/>
</dbReference>
<comment type="cofactor">
    <cofactor evidence="2">
        <name>Mn(2+)</name>
        <dbReference type="ChEBI" id="CHEBI:29035"/>
    </cofactor>
</comment>
<comment type="caution">
    <text evidence="15">The sequence shown here is derived from an EMBL/GenBank/DDBJ whole genome shotgun (WGS) entry which is preliminary data.</text>
</comment>
<evidence type="ECO:0000256" key="2">
    <source>
        <dbReference type="ARBA" id="ARBA00001936"/>
    </source>
</evidence>
<dbReference type="PANTHER" id="PTHR11845">
    <property type="entry name" value="5'-DEOXYNUCLEOTIDASE HDDC2"/>
    <property type="match status" value="1"/>
</dbReference>
<dbReference type="Pfam" id="PF13023">
    <property type="entry name" value="HD_3"/>
    <property type="match status" value="1"/>
</dbReference>
<feature type="domain" description="HD" evidence="14">
    <location>
        <begin position="82"/>
        <end position="184"/>
    </location>
</feature>
<dbReference type="PANTHER" id="PTHR11845:SF13">
    <property type="entry name" value="5'-DEOXYNUCLEOTIDASE HDDC2"/>
    <property type="match status" value="1"/>
</dbReference>
<dbReference type="InterPro" id="IPR006674">
    <property type="entry name" value="HD_domain"/>
</dbReference>
<gene>
    <name evidence="15" type="ORF">E5288_WYG006297</name>
</gene>
<dbReference type="EMBL" id="VBQZ03000004">
    <property type="protein sequence ID" value="MXQ80382.1"/>
    <property type="molecule type" value="Genomic_DNA"/>
</dbReference>
<evidence type="ECO:0000256" key="9">
    <source>
        <dbReference type="ARBA" id="ARBA00015933"/>
    </source>
</evidence>
<keyword evidence="16" id="KW-1185">Reference proteome</keyword>
<keyword evidence="11" id="KW-0378">Hydrolase</keyword>
<dbReference type="SMART" id="SM00471">
    <property type="entry name" value="HDc"/>
    <property type="match status" value="1"/>
</dbReference>
<evidence type="ECO:0000259" key="14">
    <source>
        <dbReference type="PROSITE" id="PS51831"/>
    </source>
</evidence>
<evidence type="ECO:0000256" key="5">
    <source>
        <dbReference type="ARBA" id="ARBA00004074"/>
    </source>
</evidence>
<accession>A0A6B0QTI8</accession>
<evidence type="ECO:0000313" key="15">
    <source>
        <dbReference type="EMBL" id="MXQ80382.1"/>
    </source>
</evidence>
<evidence type="ECO:0000256" key="4">
    <source>
        <dbReference type="ARBA" id="ARBA00001946"/>
    </source>
</evidence>
<proteinExistence type="inferred from homology"/>
<dbReference type="SUPFAM" id="SSF109604">
    <property type="entry name" value="HD-domain/PDEase-like"/>
    <property type="match status" value="1"/>
</dbReference>
<evidence type="ECO:0000256" key="10">
    <source>
        <dbReference type="ARBA" id="ARBA00022723"/>
    </source>
</evidence>
<dbReference type="GO" id="GO:0002953">
    <property type="term" value="F:5'-deoxynucleotidase activity"/>
    <property type="evidence" value="ECO:0007669"/>
    <property type="project" value="UniProtKB-EC"/>
</dbReference>
<dbReference type="EC" id="3.1.3.89" evidence="8"/>
<protein>
    <recommendedName>
        <fullName evidence="9">5'-deoxynucleotidase HDDC2</fullName>
        <ecNumber evidence="8">3.1.3.89</ecNumber>
    </recommendedName>
    <alternativeName>
        <fullName evidence="13">HD domain-containing protein 2</fullName>
    </alternativeName>
</protein>
<reference evidence="15" key="1">
    <citation type="submission" date="2019-10" db="EMBL/GenBank/DDBJ databases">
        <title>The sequence and de novo assembly of the wild yak genome.</title>
        <authorList>
            <person name="Liu Y."/>
        </authorList>
    </citation>
    <scope>NUCLEOTIDE SEQUENCE [LARGE SCALE GENOMIC DNA]</scope>
    <source>
        <strain evidence="15">WY2019</strain>
    </source>
</reference>
<dbReference type="InterPro" id="IPR003607">
    <property type="entry name" value="HD/PDEase_dom"/>
</dbReference>
<dbReference type="PROSITE" id="PS51831">
    <property type="entry name" value="HD"/>
    <property type="match status" value="1"/>
</dbReference>
<evidence type="ECO:0000256" key="6">
    <source>
        <dbReference type="ARBA" id="ARBA00009999"/>
    </source>
</evidence>
<dbReference type="InterPro" id="IPR039356">
    <property type="entry name" value="YfbR/HDDC2"/>
</dbReference>
<evidence type="ECO:0000256" key="11">
    <source>
        <dbReference type="ARBA" id="ARBA00022801"/>
    </source>
</evidence>
<dbReference type="Proteomes" id="UP000322234">
    <property type="component" value="Unassembled WGS sequence"/>
</dbReference>
<evidence type="ECO:0000256" key="7">
    <source>
        <dbReference type="ARBA" id="ARBA00011738"/>
    </source>
</evidence>
<dbReference type="GO" id="GO:0005737">
    <property type="term" value="C:cytoplasm"/>
    <property type="evidence" value="ECO:0007669"/>
    <property type="project" value="TreeGrafter"/>
</dbReference>
<dbReference type="FunFam" id="1.10.3210.10:FF:000011">
    <property type="entry name" value="HD domain-containing protein 2"/>
    <property type="match status" value="1"/>
</dbReference>
<organism evidence="15 16">
    <name type="scientific">Bos mutus</name>
    <name type="common">wild yak</name>
    <dbReference type="NCBI Taxonomy" id="72004"/>
    <lineage>
        <taxon>Eukaryota</taxon>
        <taxon>Metazoa</taxon>
        <taxon>Chordata</taxon>
        <taxon>Craniata</taxon>
        <taxon>Vertebrata</taxon>
        <taxon>Euteleostomi</taxon>
        <taxon>Mammalia</taxon>
        <taxon>Eutheria</taxon>
        <taxon>Laurasiatheria</taxon>
        <taxon>Artiodactyla</taxon>
        <taxon>Ruminantia</taxon>
        <taxon>Pecora</taxon>
        <taxon>Bovidae</taxon>
        <taxon>Bovinae</taxon>
        <taxon>Bos</taxon>
    </lineage>
</organism>
<name>A0A6B0QTI8_9CETA</name>
<comment type="subunit">
    <text evidence="7">Homodimer.</text>
</comment>
<evidence type="ECO:0000256" key="1">
    <source>
        <dbReference type="ARBA" id="ARBA00001638"/>
    </source>
</evidence>
<comment type="catalytic activity">
    <reaction evidence="1">
        <text>a 2'-deoxyribonucleoside 5'-phosphate + H2O = a 2'-deoxyribonucleoside + phosphate</text>
        <dbReference type="Rhea" id="RHEA:36167"/>
        <dbReference type="ChEBI" id="CHEBI:15377"/>
        <dbReference type="ChEBI" id="CHEBI:18274"/>
        <dbReference type="ChEBI" id="CHEBI:43474"/>
        <dbReference type="ChEBI" id="CHEBI:65317"/>
        <dbReference type="EC" id="3.1.3.89"/>
    </reaction>
</comment>
<sequence>MTYECGELTTISTVLSYNHSSSLLEVNMEQDLRTCFMNAQAAGIVKGQSDEVNKDLAWELSDLERVPRTGWVYRNVQKPESVSDHMYRMAVMALVTKDEHLNKDRCVRLALVHDMAECIVGDIAPADNVPREEKHRREEEAMKQLTQLLPEDLQKELYELWEEYETQSSAEAKFVKQLDQCEMILQASEYEDLENKPGRLQDFYDSTAGKFSHPEIVQLVSELEAERNANIAGAANVFIFNCLDSSKKRDTVWIIKEAIECGQENVRDGDLEAEGEGFELNKIFKS</sequence>
<comment type="function">
    <text evidence="5">Catalyzes the dephosphorylation of the nucleoside 5'-monophosphates deoxyadenosine monophosphate (dAMP), deoxycytidine monophosphate (dCMP), deoxyguanosine monophosphate (dGMP) and deoxythymidine monophosphate (dTMP).</text>
</comment>
<comment type="cofactor">
    <cofactor evidence="3">
        <name>Co(2+)</name>
        <dbReference type="ChEBI" id="CHEBI:48828"/>
    </cofactor>
</comment>
<dbReference type="AlphaFoldDB" id="A0A6B0QTI8"/>
<comment type="similarity">
    <text evidence="6">Belongs to the HDDC2 family.</text>
</comment>
<comment type="cofactor">
    <cofactor evidence="4">
        <name>Mg(2+)</name>
        <dbReference type="ChEBI" id="CHEBI:18420"/>
    </cofactor>
</comment>
<keyword evidence="12" id="KW-0460">Magnesium</keyword>
<evidence type="ECO:0000313" key="16">
    <source>
        <dbReference type="Proteomes" id="UP000322234"/>
    </source>
</evidence>
<evidence type="ECO:0000256" key="3">
    <source>
        <dbReference type="ARBA" id="ARBA00001941"/>
    </source>
</evidence>
<evidence type="ECO:0000256" key="12">
    <source>
        <dbReference type="ARBA" id="ARBA00022842"/>
    </source>
</evidence>
<evidence type="ECO:0000256" key="8">
    <source>
        <dbReference type="ARBA" id="ARBA00012964"/>
    </source>
</evidence>
<keyword evidence="10" id="KW-0479">Metal-binding</keyword>
<dbReference type="GO" id="GO:0046872">
    <property type="term" value="F:metal ion binding"/>
    <property type="evidence" value="ECO:0007669"/>
    <property type="project" value="UniProtKB-KW"/>
</dbReference>
<dbReference type="Gene3D" id="1.10.3210.10">
    <property type="entry name" value="Hypothetical protein af1432"/>
    <property type="match status" value="1"/>
</dbReference>
<evidence type="ECO:0000256" key="13">
    <source>
        <dbReference type="ARBA" id="ARBA00032735"/>
    </source>
</evidence>